<evidence type="ECO:0000313" key="2">
    <source>
        <dbReference type="Proteomes" id="UP001305414"/>
    </source>
</evidence>
<dbReference type="Proteomes" id="UP001305414">
    <property type="component" value="Unassembled WGS sequence"/>
</dbReference>
<organism evidence="1 2">
    <name type="scientific">Xylaria bambusicola</name>
    <dbReference type="NCBI Taxonomy" id="326684"/>
    <lineage>
        <taxon>Eukaryota</taxon>
        <taxon>Fungi</taxon>
        <taxon>Dikarya</taxon>
        <taxon>Ascomycota</taxon>
        <taxon>Pezizomycotina</taxon>
        <taxon>Sordariomycetes</taxon>
        <taxon>Xylariomycetidae</taxon>
        <taxon>Xylariales</taxon>
        <taxon>Xylariaceae</taxon>
        <taxon>Xylaria</taxon>
    </lineage>
</organism>
<gene>
    <name evidence="1" type="ORF">RRF57_003765</name>
</gene>
<dbReference type="EMBL" id="JAWHQM010000007">
    <property type="protein sequence ID" value="KAK5628050.1"/>
    <property type="molecule type" value="Genomic_DNA"/>
</dbReference>
<name>A0AAN7U8V5_9PEZI</name>
<accession>A0AAN7U8V5</accession>
<protein>
    <submittedName>
        <fullName evidence="1">Uncharacterized protein</fullName>
    </submittedName>
</protein>
<comment type="caution">
    <text evidence="1">The sequence shown here is derived from an EMBL/GenBank/DDBJ whole genome shotgun (WGS) entry which is preliminary data.</text>
</comment>
<sequence>MSSDMTCGADGSIVVASETLGDATDSLCWLDFSDTSLEVTLEAVPKIADSVRLLIPGVACVSGRNEATATRPSSA</sequence>
<reference evidence="1 2" key="1">
    <citation type="submission" date="2023-10" db="EMBL/GenBank/DDBJ databases">
        <title>Draft genome sequence of Xylaria bambusicola isolate GMP-LS, the root and basal stem rot pathogen of sugarcane in Indonesia.</title>
        <authorList>
            <person name="Selvaraj P."/>
            <person name="Muralishankar V."/>
            <person name="Muruganantham S."/>
            <person name="Sp S."/>
            <person name="Haryani S."/>
            <person name="Lau K.J.X."/>
            <person name="Naqvi N.I."/>
        </authorList>
    </citation>
    <scope>NUCLEOTIDE SEQUENCE [LARGE SCALE GENOMIC DNA]</scope>
    <source>
        <strain evidence="1">GMP-LS</strain>
    </source>
</reference>
<evidence type="ECO:0000313" key="1">
    <source>
        <dbReference type="EMBL" id="KAK5628050.1"/>
    </source>
</evidence>
<keyword evidence="2" id="KW-1185">Reference proteome</keyword>
<dbReference type="AlphaFoldDB" id="A0AAN7U8V5"/>
<proteinExistence type="predicted"/>